<feature type="transmembrane region" description="Helical" evidence="1">
    <location>
        <begin position="155"/>
        <end position="174"/>
    </location>
</feature>
<evidence type="ECO:0000313" key="2">
    <source>
        <dbReference type="EMBL" id="POF86826.1"/>
    </source>
</evidence>
<keyword evidence="1" id="KW-1133">Transmembrane helix</keyword>
<evidence type="ECO:0008006" key="4">
    <source>
        <dbReference type="Google" id="ProtNLM"/>
    </source>
</evidence>
<protein>
    <recommendedName>
        <fullName evidence="4">VWFA domain-containing protein</fullName>
    </recommendedName>
</protein>
<organism evidence="2 3">
    <name type="scientific">Pseudomonas putida</name>
    <name type="common">Arthrobacter siderocapsulatus</name>
    <dbReference type="NCBI Taxonomy" id="303"/>
    <lineage>
        <taxon>Bacteria</taxon>
        <taxon>Pseudomonadati</taxon>
        <taxon>Pseudomonadota</taxon>
        <taxon>Gammaproteobacteria</taxon>
        <taxon>Pseudomonadales</taxon>
        <taxon>Pseudomonadaceae</taxon>
        <taxon>Pseudomonas</taxon>
    </lineage>
</organism>
<dbReference type="AlphaFoldDB" id="A0A2S3W796"/>
<keyword evidence="1" id="KW-0472">Membrane</keyword>
<dbReference type="RefSeq" id="WP_103435365.1">
    <property type="nucleotide sequence ID" value="NZ_MIND01000018.1"/>
</dbReference>
<dbReference type="InterPro" id="IPR036465">
    <property type="entry name" value="vWFA_dom_sf"/>
</dbReference>
<evidence type="ECO:0000256" key="1">
    <source>
        <dbReference type="SAM" id="Phobius"/>
    </source>
</evidence>
<keyword evidence="1" id="KW-0812">Transmembrane</keyword>
<gene>
    <name evidence="2" type="ORF">BGP80_02275</name>
</gene>
<accession>A0A2S3W796</accession>
<proteinExistence type="predicted"/>
<dbReference type="SUPFAM" id="SSF53300">
    <property type="entry name" value="vWA-like"/>
    <property type="match status" value="1"/>
</dbReference>
<dbReference type="EMBL" id="MIND01000018">
    <property type="protein sequence ID" value="POF86826.1"/>
    <property type="molecule type" value="Genomic_DNA"/>
</dbReference>
<name>A0A2S3W796_PSEPU</name>
<dbReference type="Gene3D" id="3.40.50.410">
    <property type="entry name" value="von Willebrand factor, type A domain"/>
    <property type="match status" value="1"/>
</dbReference>
<evidence type="ECO:0000313" key="3">
    <source>
        <dbReference type="Proteomes" id="UP000237194"/>
    </source>
</evidence>
<reference evidence="2 3" key="1">
    <citation type="submission" date="2016-08" db="EMBL/GenBank/DDBJ databases">
        <authorList>
            <person name="Seilhamer J.J."/>
        </authorList>
    </citation>
    <scope>NUCLEOTIDE SEQUENCE [LARGE SCALE GENOMIC DNA]</scope>
    <source>
        <strain evidence="2 3">KT-27</strain>
    </source>
</reference>
<comment type="caution">
    <text evidence="2">The sequence shown here is derived from an EMBL/GenBank/DDBJ whole genome shotgun (WGS) entry which is preliminary data.</text>
</comment>
<dbReference type="Proteomes" id="UP000237194">
    <property type="component" value="Unassembled WGS sequence"/>
</dbReference>
<sequence length="409" mass="45139">MQRVTRDTRPAQDDPRVLEQAMAIIVRHFPASIANLYATPRTGQDGVREWWSPLEGQPQRYHDLTSEQQITLLRVYEQRQDALRQLVGELKERGQEQEASVLRALIGPANLEHLYSVNGDPLLVRWAQPAPVKPATGAAAPVPVPRPRRWIWLPWFLLPLLGLLLLALALWFGWPYLQRWYEQREPAKFACMKDDQALPPEFSVVLDTSGSMLLSVAATAEDEQWFFQNIADPAIDQARVAEVTRAPVRIDVAKQSLKQMVDDLHPAIDTRFITFDGCRAPLDHGLFTPAQRPALISGIEGLVPNDGTALSASLDLAAKSMNGRDRDGVIVMFVDGADGCGEDVCAVAQRIAQEQPRLRVNLVNISNNSLANCIADSTGGRVYSGDNAVQVAAALKQASQEVSSSNNCN</sequence>
<reference evidence="2 3" key="2">
    <citation type="submission" date="2018-03" db="EMBL/GenBank/DDBJ databases">
        <title>Draft genome of Pseudomonas putida strain KT-27.</title>
        <authorList>
            <person name="Yoshizawa S."/>
            <person name="Khan N.H."/>
            <person name="Nishimura M."/>
            <person name="Chiura H.X."/>
            <person name="Ogura Y."/>
            <person name="Hayashi T."/>
            <person name="Kogure K."/>
        </authorList>
    </citation>
    <scope>NUCLEOTIDE SEQUENCE [LARGE SCALE GENOMIC DNA]</scope>
    <source>
        <strain evidence="2 3">KT-27</strain>
    </source>
</reference>